<feature type="compositionally biased region" description="Polar residues" evidence="1">
    <location>
        <begin position="519"/>
        <end position="533"/>
    </location>
</feature>
<feature type="region of interest" description="Disordered" evidence="1">
    <location>
        <begin position="357"/>
        <end position="394"/>
    </location>
</feature>
<proteinExistence type="predicted"/>
<feature type="compositionally biased region" description="Basic and acidic residues" evidence="1">
    <location>
        <begin position="707"/>
        <end position="730"/>
    </location>
</feature>
<dbReference type="GeneID" id="43589674"/>
<evidence type="ECO:0000256" key="1">
    <source>
        <dbReference type="SAM" id="MobiDB-lite"/>
    </source>
</evidence>
<dbReference type="Proteomes" id="UP000322225">
    <property type="component" value="Chromosome 9"/>
</dbReference>
<protein>
    <submittedName>
        <fullName evidence="3">Uncharacterized protein</fullName>
    </submittedName>
</protein>
<dbReference type="RefSeq" id="XP_031860244.2">
    <property type="nucleotide sequence ID" value="XM_032005525.2"/>
</dbReference>
<organism evidence="3 4">
    <name type="scientific">Kwoniella shandongensis</name>
    <dbReference type="NCBI Taxonomy" id="1734106"/>
    <lineage>
        <taxon>Eukaryota</taxon>
        <taxon>Fungi</taxon>
        <taxon>Dikarya</taxon>
        <taxon>Basidiomycota</taxon>
        <taxon>Agaricomycotina</taxon>
        <taxon>Tremellomycetes</taxon>
        <taxon>Tremellales</taxon>
        <taxon>Cryptococcaceae</taxon>
        <taxon>Kwoniella</taxon>
    </lineage>
</organism>
<evidence type="ECO:0000256" key="2">
    <source>
        <dbReference type="SAM" id="Phobius"/>
    </source>
</evidence>
<feature type="compositionally biased region" description="Basic and acidic residues" evidence="1">
    <location>
        <begin position="501"/>
        <end position="510"/>
    </location>
</feature>
<feature type="region of interest" description="Disordered" evidence="1">
    <location>
        <begin position="596"/>
        <end position="679"/>
    </location>
</feature>
<feature type="transmembrane region" description="Helical" evidence="2">
    <location>
        <begin position="52"/>
        <end position="76"/>
    </location>
</feature>
<keyword evidence="2" id="KW-0812">Transmembrane</keyword>
<keyword evidence="4" id="KW-1185">Reference proteome</keyword>
<feature type="compositionally biased region" description="Polar residues" evidence="1">
    <location>
        <begin position="371"/>
        <end position="394"/>
    </location>
</feature>
<evidence type="ECO:0000313" key="4">
    <source>
        <dbReference type="Proteomes" id="UP000322225"/>
    </source>
</evidence>
<dbReference type="EMBL" id="CP144059">
    <property type="protein sequence ID" value="WWD20549.1"/>
    <property type="molecule type" value="Genomic_DNA"/>
</dbReference>
<keyword evidence="2" id="KW-0472">Membrane</keyword>
<reference evidence="3" key="1">
    <citation type="submission" date="2017-08" db="EMBL/GenBank/DDBJ databases">
        <authorList>
            <person name="Cuomo C."/>
            <person name="Billmyre B."/>
            <person name="Heitman J."/>
        </authorList>
    </citation>
    <scope>NUCLEOTIDE SEQUENCE</scope>
    <source>
        <strain evidence="3">CBS 12478</strain>
    </source>
</reference>
<gene>
    <name evidence="3" type="ORF">CI109_105025</name>
</gene>
<sequence>MSSIDSYPNTSATTKNTIHHHQASSVIEWSFFQRLIGPSEDWRTREKMLGPYLISSYLAALGLVSLWLPIASAGYLSVSMSPATQCGISTVQWSGDDGPYHLLLTPTEFKQHGYNVWIESIPAGSNSYNLTIRQPAGLQYMLTMWGASGITFAATTDVLTVGASPTNNASCFLSDQAILDLYSFAFTMNTTNDDDYPPQCSTVSFSWPSSLESNVTSDAPVNVTKRDAVGEVTTAVGNTHDLAIDDIVLNQLDASSSDHKGNTTHPPTMFGIIPLGNSFSIPITFNRTSKYAKYLPDSSLSDQPTTRTRQGLTYLDWTVDMAKGTRFILVAGIGSAEKWASGGSTAMLTVGQGSTGCVGSERNGGGAAPSVTASGSPTQEPTPGQDNSGAHSSSNPLVRTVVAVVCSVIGTLVLVGLIFLCRRARNRRAAAHEGSHGKGNAPFGLFTGRNGQQAAKTVDSSPSGTDAPLDLVGSRDGHGQMTPLVLDERHHTGSPSTSPVDYRDPFRDSNKQPFLGGPSRSSTMDGFNTSSPISPARDRENFHTPGLGRNGSQDLLLPLGGSVGMLPDLPQLSTIDLGTGFGSGSGAGTMLGGGVSTWQSSSRGGGAGPLVLHNGSARDDRSDEDGEGTDMSDLKRDTLAHFGGSATSSLPPGAGAPSIMTTSTGRRRRNQTQPGATELEYMVHRDAGRVVPPQRSETATTVLELPPRYEELRWTEEETREREERERQTR</sequence>
<accession>A0AAJ8LNV5</accession>
<name>A0AAJ8LNV5_9TREE</name>
<dbReference type="KEGG" id="ksn:43589674"/>
<feature type="transmembrane region" description="Helical" evidence="2">
    <location>
        <begin position="397"/>
        <end position="420"/>
    </location>
</feature>
<feature type="region of interest" description="Disordered" evidence="1">
    <location>
        <begin position="429"/>
        <end position="553"/>
    </location>
</feature>
<reference evidence="3" key="2">
    <citation type="submission" date="2024-01" db="EMBL/GenBank/DDBJ databases">
        <title>Comparative genomics of Cryptococcus and Kwoniella reveals pathogenesis evolution and contrasting modes of karyotype evolution via chromosome fusion or intercentromeric recombination.</title>
        <authorList>
            <person name="Coelho M.A."/>
            <person name="David-Palma M."/>
            <person name="Shea T."/>
            <person name="Bowers K."/>
            <person name="McGinley-Smith S."/>
            <person name="Mohammad A.W."/>
            <person name="Gnirke A."/>
            <person name="Yurkov A.M."/>
            <person name="Nowrousian M."/>
            <person name="Sun S."/>
            <person name="Cuomo C.A."/>
            <person name="Heitman J."/>
        </authorList>
    </citation>
    <scope>NUCLEOTIDE SEQUENCE</scope>
    <source>
        <strain evidence="3">CBS 12478</strain>
    </source>
</reference>
<evidence type="ECO:0000313" key="3">
    <source>
        <dbReference type="EMBL" id="WWD20549.1"/>
    </source>
</evidence>
<feature type="compositionally biased region" description="Polar residues" evidence="1">
    <location>
        <begin position="449"/>
        <end position="464"/>
    </location>
</feature>
<feature type="region of interest" description="Disordered" evidence="1">
    <location>
        <begin position="693"/>
        <end position="730"/>
    </location>
</feature>
<dbReference type="AlphaFoldDB" id="A0AAJ8LNV5"/>
<keyword evidence="2" id="KW-1133">Transmembrane helix</keyword>